<dbReference type="EMBL" id="FNEK01000003">
    <property type="protein sequence ID" value="SDI47205.1"/>
    <property type="molecule type" value="Genomic_DNA"/>
</dbReference>
<evidence type="ECO:0000313" key="2">
    <source>
        <dbReference type="Proteomes" id="UP000199382"/>
    </source>
</evidence>
<organism evidence="1 2">
    <name type="scientific">Aliiruegeria lutimaris</name>
    <dbReference type="NCBI Taxonomy" id="571298"/>
    <lineage>
        <taxon>Bacteria</taxon>
        <taxon>Pseudomonadati</taxon>
        <taxon>Pseudomonadota</taxon>
        <taxon>Alphaproteobacteria</taxon>
        <taxon>Rhodobacterales</taxon>
        <taxon>Roseobacteraceae</taxon>
        <taxon>Aliiruegeria</taxon>
    </lineage>
</organism>
<reference evidence="1 2" key="1">
    <citation type="submission" date="2016-10" db="EMBL/GenBank/DDBJ databases">
        <authorList>
            <person name="de Groot N.N."/>
        </authorList>
    </citation>
    <scope>NUCLEOTIDE SEQUENCE [LARGE SCALE GENOMIC DNA]</scope>
    <source>
        <strain evidence="1 2">DSM 25294</strain>
    </source>
</reference>
<protein>
    <submittedName>
        <fullName evidence="1">Uncharacterized protein</fullName>
    </submittedName>
</protein>
<evidence type="ECO:0000313" key="1">
    <source>
        <dbReference type="EMBL" id="SDI47205.1"/>
    </source>
</evidence>
<gene>
    <name evidence="1" type="ORF">SAMN04488026_100394</name>
</gene>
<name>A0A1G8KUN0_9RHOB</name>
<dbReference type="AlphaFoldDB" id="A0A1G8KUN0"/>
<proteinExistence type="predicted"/>
<dbReference type="STRING" id="571298.SAMN04488026_100394"/>
<dbReference type="RefSeq" id="WP_093148863.1">
    <property type="nucleotide sequence ID" value="NZ_FNEK01000003.1"/>
</dbReference>
<accession>A0A1G8KUN0</accession>
<sequence length="44" mass="4950">MWRLIKLLFFLVVIAAIGLVGYAYIADLTPTQQRVSEPVTLDVD</sequence>
<keyword evidence="2" id="KW-1185">Reference proteome</keyword>
<dbReference type="Proteomes" id="UP000199382">
    <property type="component" value="Unassembled WGS sequence"/>
</dbReference>